<dbReference type="GO" id="GO:0008643">
    <property type="term" value="P:carbohydrate transport"/>
    <property type="evidence" value="ECO:0007669"/>
    <property type="project" value="InterPro"/>
</dbReference>
<protein>
    <submittedName>
        <fullName evidence="3">Carbohydrate-selective porin, OprB family</fullName>
    </submittedName>
</protein>
<feature type="chain" id="PRO_5036517994" evidence="2">
    <location>
        <begin position="21"/>
        <end position="448"/>
    </location>
</feature>
<dbReference type="Pfam" id="PF04966">
    <property type="entry name" value="OprB"/>
    <property type="match status" value="1"/>
</dbReference>
<keyword evidence="4" id="KW-1185">Reference proteome</keyword>
<evidence type="ECO:0000313" key="3">
    <source>
        <dbReference type="EMBL" id="SDX50854.1"/>
    </source>
</evidence>
<dbReference type="GO" id="GO:0015288">
    <property type="term" value="F:porin activity"/>
    <property type="evidence" value="ECO:0007669"/>
    <property type="project" value="InterPro"/>
</dbReference>
<comment type="caution">
    <text evidence="3">The sequence shown here is derived from an EMBL/GenBank/DDBJ whole genome shotgun (WGS) entry which is preliminary data.</text>
</comment>
<dbReference type="RefSeq" id="WP_092726448.1">
    <property type="nucleotide sequence ID" value="NZ_FNNO01000018.1"/>
</dbReference>
<reference evidence="3 4" key="1">
    <citation type="submission" date="2016-10" db="EMBL/GenBank/DDBJ databases">
        <authorList>
            <person name="Varghese N."/>
            <person name="Submissions S."/>
        </authorList>
    </citation>
    <scope>NUCLEOTIDE SEQUENCE [LARGE SCALE GENOMIC DNA]</scope>
    <source>
        <strain evidence="3 4">DSM 25353</strain>
    </source>
</reference>
<proteinExistence type="inferred from homology"/>
<evidence type="ECO:0000313" key="4">
    <source>
        <dbReference type="Proteomes" id="UP000198711"/>
    </source>
</evidence>
<dbReference type="InterPro" id="IPR007049">
    <property type="entry name" value="Carb-sel_porin_OprB"/>
</dbReference>
<name>A0A8X8IHC5_9BACT</name>
<comment type="similarity">
    <text evidence="1 2">Belongs to the OprB family.</text>
</comment>
<feature type="signal peptide" evidence="2">
    <location>
        <begin position="1"/>
        <end position="20"/>
    </location>
</feature>
<sequence>MKKLIVLFAMITSLVTHVKAQENTDTSKKSKWSSHFQLTVIAQKHAGFHAAYSGDKSLADTVEPIATSLTTTLFLGRKLWKGAALYFNPEISGGNGLSFAQGVAGALNGETYRVGAVKPQVFIARAYLQQRFPLADAKYVDVADDVNQVADKIPDSRITITAGKYAISDFYDDNAYSKDPRSQFSNWAIWANGAWDYPANTRGYTMGVVVELIKPRWAVRLSTVAVPKIANASKMEYDMSRAHSETFEYERKWTVRKHPGSARLILSNTHSKAPSYQSGLKAVANSDAFLLSVISGDSENTSYGGKKFGWGASADQEITKDLGIFSRIGWNDGKYATWAFTEIDRTFCLGLSLKGNRWKRPEDVFGLAAVVSGISDEHRAFLKAGGYGFIIGDGNLNYGKEAIVETFYNARLSKQFWLSVNYQFVNNPGYNKDRGPVHVFGVRAHIEF</sequence>
<accession>A0A8X8IHC5</accession>
<dbReference type="EMBL" id="FNNO01000018">
    <property type="protein sequence ID" value="SDX50854.1"/>
    <property type="molecule type" value="Genomic_DNA"/>
</dbReference>
<evidence type="ECO:0000256" key="1">
    <source>
        <dbReference type="ARBA" id="ARBA00008769"/>
    </source>
</evidence>
<keyword evidence="2" id="KW-0732">Signal</keyword>
<dbReference type="Proteomes" id="UP000198711">
    <property type="component" value="Unassembled WGS sequence"/>
</dbReference>
<gene>
    <name evidence="3" type="ORF">SAMN05444410_11831</name>
</gene>
<dbReference type="InterPro" id="IPR038673">
    <property type="entry name" value="OprB_sf"/>
</dbReference>
<organism evidence="3 4">
    <name type="scientific">Hydrobacter penzbergensis</name>
    <dbReference type="NCBI Taxonomy" id="1235997"/>
    <lineage>
        <taxon>Bacteria</taxon>
        <taxon>Pseudomonadati</taxon>
        <taxon>Bacteroidota</taxon>
        <taxon>Chitinophagia</taxon>
        <taxon>Chitinophagales</taxon>
        <taxon>Chitinophagaceae</taxon>
        <taxon>Hydrobacter</taxon>
    </lineage>
</organism>
<dbReference type="Gene3D" id="2.40.160.180">
    <property type="entry name" value="Carbohydrate-selective porin OprB"/>
    <property type="match status" value="1"/>
</dbReference>
<evidence type="ECO:0000256" key="2">
    <source>
        <dbReference type="RuleBase" id="RU363072"/>
    </source>
</evidence>
<dbReference type="AlphaFoldDB" id="A0A8X8IHC5"/>
<dbReference type="GO" id="GO:0016020">
    <property type="term" value="C:membrane"/>
    <property type="evidence" value="ECO:0007669"/>
    <property type="project" value="InterPro"/>
</dbReference>